<gene>
    <name evidence="17" type="primary">mauG_1</name>
    <name evidence="18" type="synonym">mauG_2</name>
    <name evidence="18" type="ORF">GCM10007888_43560</name>
    <name evidence="17" type="ORF">MOX02_10790</name>
</gene>
<keyword evidence="4 13" id="KW-0349">Heme</keyword>
<keyword evidence="6 15" id="KW-0732">Signal</keyword>
<evidence type="ECO:0000256" key="9">
    <source>
        <dbReference type="ARBA" id="ARBA00023002"/>
    </source>
</evidence>
<dbReference type="GO" id="GO:0005509">
    <property type="term" value="F:calcium ion binding"/>
    <property type="evidence" value="ECO:0007669"/>
    <property type="project" value="InterPro"/>
</dbReference>
<dbReference type="GO" id="GO:0004130">
    <property type="term" value="F:cytochrome-c peroxidase activity"/>
    <property type="evidence" value="ECO:0007669"/>
    <property type="project" value="TreeGrafter"/>
</dbReference>
<dbReference type="EMBL" id="BSPK01000084">
    <property type="protein sequence ID" value="GLS65974.1"/>
    <property type="molecule type" value="Genomic_DNA"/>
</dbReference>
<dbReference type="PROSITE" id="PS51007">
    <property type="entry name" value="CYTC"/>
    <property type="match status" value="2"/>
</dbReference>
<keyword evidence="8" id="KW-0249">Electron transport</keyword>
<keyword evidence="7" id="KW-0574">Periplasm</keyword>
<reference evidence="18" key="4">
    <citation type="submission" date="2023-01" db="EMBL/GenBank/DDBJ databases">
        <title>Draft genome sequence of Methylobacterium oxalidis strain NBRC 107715.</title>
        <authorList>
            <person name="Sun Q."/>
            <person name="Mori K."/>
        </authorList>
    </citation>
    <scope>NUCLEOTIDE SEQUENCE</scope>
    <source>
        <strain evidence="18">NBRC 107715</strain>
    </source>
</reference>
<comment type="PTM">
    <text evidence="13">Binds 2 heme groups per subunit.</text>
</comment>
<name>A0A512IZA6_9HYPH</name>
<dbReference type="GO" id="GO:0042597">
    <property type="term" value="C:periplasmic space"/>
    <property type="evidence" value="ECO:0007669"/>
    <property type="project" value="UniProtKB-SubCell"/>
</dbReference>
<feature type="binding site" description="covalent" evidence="13">
    <location>
        <position position="97"/>
    </location>
    <ligand>
        <name>heme c</name>
        <dbReference type="ChEBI" id="CHEBI:61717"/>
        <label>1</label>
    </ligand>
</feature>
<evidence type="ECO:0000256" key="10">
    <source>
        <dbReference type="ARBA" id="ARBA00023004"/>
    </source>
</evidence>
<proteinExistence type="predicted"/>
<evidence type="ECO:0000256" key="14">
    <source>
        <dbReference type="PIRSR" id="PIRSR000294-2"/>
    </source>
</evidence>
<dbReference type="InterPro" id="IPR036909">
    <property type="entry name" value="Cyt_c-like_dom_sf"/>
</dbReference>
<accession>A0A512IZA6</accession>
<comment type="function">
    <text evidence="11">Involved in methylamine metabolism. Essential for the maturation of the beta subunit of MADH, presumably via a step in the biosynthesis of tryptophan tryptophylquinone (TTQ), the cofactor of MADH.</text>
</comment>
<dbReference type="InterPro" id="IPR026259">
    <property type="entry name" value="MauG/Cytc_peroxidase"/>
</dbReference>
<dbReference type="GO" id="GO:0009055">
    <property type="term" value="F:electron transfer activity"/>
    <property type="evidence" value="ECO:0007669"/>
    <property type="project" value="InterPro"/>
</dbReference>
<dbReference type="Pfam" id="PF03150">
    <property type="entry name" value="CCP_MauG"/>
    <property type="match status" value="1"/>
</dbReference>
<dbReference type="InterPro" id="IPR004852">
    <property type="entry name" value="Di-haem_cyt_c_peroxidsae"/>
</dbReference>
<dbReference type="Pfam" id="PF00034">
    <property type="entry name" value="Cytochrom_C"/>
    <property type="match status" value="1"/>
</dbReference>
<dbReference type="GO" id="GO:0020037">
    <property type="term" value="F:heme binding"/>
    <property type="evidence" value="ECO:0007669"/>
    <property type="project" value="InterPro"/>
</dbReference>
<keyword evidence="20" id="KW-1185">Reference proteome</keyword>
<feature type="domain" description="Cytochrome c" evidence="16">
    <location>
        <begin position="225"/>
        <end position="346"/>
    </location>
</feature>
<dbReference type="Gene3D" id="1.10.760.10">
    <property type="entry name" value="Cytochrome c-like domain"/>
    <property type="match status" value="2"/>
</dbReference>
<evidence type="ECO:0000256" key="2">
    <source>
        <dbReference type="ARBA" id="ARBA00004856"/>
    </source>
</evidence>
<keyword evidence="5 14" id="KW-0479">Metal-binding</keyword>
<dbReference type="InterPro" id="IPR022394">
    <property type="entry name" value="Methylamine_utilis_MauG"/>
</dbReference>
<keyword evidence="17" id="KW-0575">Peroxidase</keyword>
<evidence type="ECO:0000313" key="19">
    <source>
        <dbReference type="Proteomes" id="UP000321960"/>
    </source>
</evidence>
<evidence type="ECO:0000256" key="1">
    <source>
        <dbReference type="ARBA" id="ARBA00004418"/>
    </source>
</evidence>
<dbReference type="PANTHER" id="PTHR30600:SF10">
    <property type="entry name" value="BLL6722 PROTEIN"/>
    <property type="match status" value="1"/>
</dbReference>
<evidence type="ECO:0000313" key="17">
    <source>
        <dbReference type="EMBL" id="GEP03041.1"/>
    </source>
</evidence>
<feature type="chain" id="PRO_5022112474" description="Methylamine utilization protein MauG" evidence="15">
    <location>
        <begin position="29"/>
        <end position="358"/>
    </location>
</feature>
<evidence type="ECO:0000256" key="7">
    <source>
        <dbReference type="ARBA" id="ARBA00022764"/>
    </source>
</evidence>
<evidence type="ECO:0000256" key="4">
    <source>
        <dbReference type="ARBA" id="ARBA00022617"/>
    </source>
</evidence>
<keyword evidence="3" id="KW-0813">Transport</keyword>
<evidence type="ECO:0000256" key="11">
    <source>
        <dbReference type="ARBA" id="ARBA00058991"/>
    </source>
</evidence>
<dbReference type="GO" id="GO:0030416">
    <property type="term" value="P:methylamine metabolic process"/>
    <property type="evidence" value="ECO:0007669"/>
    <property type="project" value="InterPro"/>
</dbReference>
<comment type="caution">
    <text evidence="17">The sequence shown here is derived from an EMBL/GenBank/DDBJ whole genome shotgun (WGS) entry which is preliminary data.</text>
</comment>
<evidence type="ECO:0000313" key="20">
    <source>
        <dbReference type="Proteomes" id="UP001156856"/>
    </source>
</evidence>
<keyword evidence="10 14" id="KW-0408">Iron</keyword>
<evidence type="ECO:0000256" key="5">
    <source>
        <dbReference type="ARBA" id="ARBA00022723"/>
    </source>
</evidence>
<keyword evidence="9" id="KW-0560">Oxidoreductase</keyword>
<dbReference type="EMBL" id="BJZU01000016">
    <property type="protein sequence ID" value="GEP03041.1"/>
    <property type="molecule type" value="Genomic_DNA"/>
</dbReference>
<feature type="binding site" description="axial binding residue" evidence="14">
    <location>
        <position position="98"/>
    </location>
    <ligand>
        <name>heme c</name>
        <dbReference type="ChEBI" id="CHEBI:61717"/>
        <label>1</label>
    </ligand>
    <ligandPart>
        <name>Fe</name>
        <dbReference type="ChEBI" id="CHEBI:18248"/>
    </ligandPart>
</feature>
<evidence type="ECO:0000256" key="6">
    <source>
        <dbReference type="ARBA" id="ARBA00022729"/>
    </source>
</evidence>
<evidence type="ECO:0000259" key="16">
    <source>
        <dbReference type="PROSITE" id="PS51007"/>
    </source>
</evidence>
<evidence type="ECO:0000256" key="15">
    <source>
        <dbReference type="SAM" id="SignalP"/>
    </source>
</evidence>
<reference evidence="18" key="1">
    <citation type="journal article" date="2014" name="Int. J. Syst. Evol. Microbiol.">
        <title>Complete genome of a new Firmicutes species belonging to the dominant human colonic microbiota ('Ruminococcus bicirculans') reveals two chromosomes and a selective capacity to utilize plant glucans.</title>
        <authorList>
            <consortium name="NISC Comparative Sequencing Program"/>
            <person name="Wegmann U."/>
            <person name="Louis P."/>
            <person name="Goesmann A."/>
            <person name="Henrissat B."/>
            <person name="Duncan S.H."/>
            <person name="Flint H.J."/>
        </authorList>
    </citation>
    <scope>NUCLEOTIDE SEQUENCE</scope>
    <source>
        <strain evidence="18">NBRC 107715</strain>
    </source>
</reference>
<feature type="binding site" description="axial binding residue" evidence="14">
    <location>
        <position position="244"/>
    </location>
    <ligand>
        <name>heme c</name>
        <dbReference type="ChEBI" id="CHEBI:61717"/>
        <label>2</label>
    </ligand>
    <ligandPart>
        <name>Fe</name>
        <dbReference type="ChEBI" id="CHEBI:18248"/>
    </ligandPart>
</feature>
<feature type="signal peptide" evidence="15">
    <location>
        <begin position="1"/>
        <end position="28"/>
    </location>
</feature>
<organism evidence="17 19">
    <name type="scientific">Methylobacterium oxalidis</name>
    <dbReference type="NCBI Taxonomy" id="944322"/>
    <lineage>
        <taxon>Bacteria</taxon>
        <taxon>Pseudomonadati</taxon>
        <taxon>Pseudomonadota</taxon>
        <taxon>Alphaproteobacteria</taxon>
        <taxon>Hyphomicrobiales</taxon>
        <taxon>Methylobacteriaceae</taxon>
        <taxon>Methylobacterium</taxon>
    </lineage>
</organism>
<feature type="domain" description="Cytochrome c" evidence="16">
    <location>
        <begin position="72"/>
        <end position="199"/>
    </location>
</feature>
<sequence length="358" mass="38923">MENGVVRRRRRLTASLLLVAAVSLAATAGSLARIAGVETGGLAGSPAIELLKARFRRPDAVPFPKANPHSPGKEDLGRTLFFDPRLSRSGSVSCASCHNPSLGWSDGLARAVGFEMKPLARRTPPIMNLAWGSAFQWDGRAESLEHQARMPLTAPDEMNMTMEMVIERLVAIPGYRALFAQAFERPDAITAESVTAALATYQRTLVSGRAPFDRWVAGEESALGPDAKRGFALFTGKARCASCHSTWRLTDDSFHDIGLTGDDPGRGTFAPPSVVTMQRAFKTPSLRDLRLQGPYMHDGSVRTLDDVIEHYVKGGAKRPSLSPEMRPIALSADERHDLIAFLSSLKAEPIRVELPQLP</sequence>
<dbReference type="NCBIfam" id="TIGR03791">
    <property type="entry name" value="TTQ_mauG"/>
    <property type="match status" value="1"/>
</dbReference>
<dbReference type="PIRSF" id="PIRSF000294">
    <property type="entry name" value="Cytochrome-c_peroxidase"/>
    <property type="match status" value="1"/>
</dbReference>
<dbReference type="Proteomes" id="UP001156856">
    <property type="component" value="Unassembled WGS sequence"/>
</dbReference>
<evidence type="ECO:0000256" key="3">
    <source>
        <dbReference type="ARBA" id="ARBA00022448"/>
    </source>
</evidence>
<comment type="subcellular location">
    <subcellularLocation>
        <location evidence="1">Periplasm</location>
    </subcellularLocation>
</comment>
<feature type="binding site" description="covalent" evidence="13">
    <location>
        <position position="94"/>
    </location>
    <ligand>
        <name>heme c</name>
        <dbReference type="ChEBI" id="CHEBI:61717"/>
        <label>1</label>
    </ligand>
</feature>
<dbReference type="AlphaFoldDB" id="A0A512IZA6"/>
<evidence type="ECO:0000256" key="8">
    <source>
        <dbReference type="ARBA" id="ARBA00022982"/>
    </source>
</evidence>
<protein>
    <recommendedName>
        <fullName evidence="12">Methylamine utilization protein MauG</fullName>
    </recommendedName>
</protein>
<dbReference type="OrthoDB" id="9805202at2"/>
<dbReference type="SUPFAM" id="SSF46626">
    <property type="entry name" value="Cytochrome c"/>
    <property type="match status" value="2"/>
</dbReference>
<feature type="binding site" description="covalent" evidence="13">
    <location>
        <position position="240"/>
    </location>
    <ligand>
        <name>heme c</name>
        <dbReference type="ChEBI" id="CHEBI:61717"/>
        <label>2</label>
    </ligand>
</feature>
<evidence type="ECO:0000256" key="13">
    <source>
        <dbReference type="PIRSR" id="PIRSR000294-1"/>
    </source>
</evidence>
<comment type="cofactor">
    <cofactor evidence="13">
        <name>heme</name>
        <dbReference type="ChEBI" id="CHEBI:30413"/>
    </cofactor>
    <text evidence="13">Binds 2 heme groups.</text>
</comment>
<reference evidence="20" key="2">
    <citation type="journal article" date="2019" name="Int. J. Syst. Evol. Microbiol.">
        <title>The Global Catalogue of Microorganisms (GCM) 10K type strain sequencing project: providing services to taxonomists for standard genome sequencing and annotation.</title>
        <authorList>
            <consortium name="The Broad Institute Genomics Platform"/>
            <consortium name="The Broad Institute Genome Sequencing Center for Infectious Disease"/>
            <person name="Wu L."/>
            <person name="Ma J."/>
        </authorList>
    </citation>
    <scope>NUCLEOTIDE SEQUENCE [LARGE SCALE GENOMIC DNA]</scope>
    <source>
        <strain evidence="20">NBRC 107715</strain>
    </source>
</reference>
<feature type="binding site" description="covalent" evidence="13">
    <location>
        <position position="243"/>
    </location>
    <ligand>
        <name>heme c</name>
        <dbReference type="ChEBI" id="CHEBI:61717"/>
        <label>2</label>
    </ligand>
</feature>
<evidence type="ECO:0000313" key="18">
    <source>
        <dbReference type="EMBL" id="GLS65974.1"/>
    </source>
</evidence>
<dbReference type="Proteomes" id="UP000321960">
    <property type="component" value="Unassembled WGS sequence"/>
</dbReference>
<dbReference type="InterPro" id="IPR009056">
    <property type="entry name" value="Cyt_c-like_dom"/>
</dbReference>
<comment type="pathway">
    <text evidence="2">One-carbon metabolism; methylamine degradation.</text>
</comment>
<dbReference type="FunFam" id="1.10.760.10:FF:000019">
    <property type="entry name" value="Di-heme cytochrome C peroxidase"/>
    <property type="match status" value="1"/>
</dbReference>
<dbReference type="PANTHER" id="PTHR30600">
    <property type="entry name" value="CYTOCHROME C PEROXIDASE-RELATED"/>
    <property type="match status" value="1"/>
</dbReference>
<reference evidence="17 19" key="3">
    <citation type="submission" date="2019-07" db="EMBL/GenBank/DDBJ databases">
        <title>Whole genome shotgun sequence of Methylobacterium oxalidis NBRC 107715.</title>
        <authorList>
            <person name="Hosoyama A."/>
            <person name="Uohara A."/>
            <person name="Ohji S."/>
            <person name="Ichikawa N."/>
        </authorList>
    </citation>
    <scope>NUCLEOTIDE SEQUENCE [LARGE SCALE GENOMIC DNA]</scope>
    <source>
        <strain evidence="17 19">NBRC 107715</strain>
    </source>
</reference>
<dbReference type="InterPro" id="IPR051395">
    <property type="entry name" value="Cytochrome_c_Peroxidase/MauG"/>
</dbReference>
<evidence type="ECO:0000256" key="12">
    <source>
        <dbReference type="ARBA" id="ARBA00073576"/>
    </source>
</evidence>